<protein>
    <submittedName>
        <fullName evidence="1">Uncharacterized protein</fullName>
    </submittedName>
</protein>
<proteinExistence type="predicted"/>
<evidence type="ECO:0000313" key="1">
    <source>
        <dbReference type="EMBL" id="KIR79727.1"/>
    </source>
</evidence>
<name>A0ABR5BVP5_9TREE</name>
<evidence type="ECO:0000313" key="2">
    <source>
        <dbReference type="Proteomes" id="UP000054272"/>
    </source>
</evidence>
<keyword evidence="2" id="KW-1185">Reference proteome</keyword>
<reference evidence="1 2" key="1">
    <citation type="submission" date="2015-01" db="EMBL/GenBank/DDBJ databases">
        <title>The Genome Sequence of Cryptococcus gattii EJB2.</title>
        <authorList>
            <consortium name="The Broad Institute Genomics Platform"/>
            <person name="Cuomo C."/>
            <person name="Litvintseva A."/>
            <person name="Chen Y."/>
            <person name="Heitman J."/>
            <person name="Sun S."/>
            <person name="Springer D."/>
            <person name="Dromer F."/>
            <person name="Young S."/>
            <person name="Zeng Q."/>
            <person name="Gargeya S."/>
            <person name="Abouelleil A."/>
            <person name="Alvarado L."/>
            <person name="Chapman S.B."/>
            <person name="Gainer-Dewar J."/>
            <person name="Goldberg J."/>
            <person name="Griggs A."/>
            <person name="Gujja S."/>
            <person name="Hansen M."/>
            <person name="Howarth C."/>
            <person name="Imamovic A."/>
            <person name="Larimer J."/>
            <person name="Murphy C."/>
            <person name="Naylor J."/>
            <person name="Pearson M."/>
            <person name="Priest M."/>
            <person name="Roberts A."/>
            <person name="Saif S."/>
            <person name="Shea T."/>
            <person name="Sykes S."/>
            <person name="Wortman J."/>
            <person name="Nusbaum C."/>
            <person name="Birren B."/>
        </authorList>
    </citation>
    <scope>NUCLEOTIDE SEQUENCE [LARGE SCALE GENOMIC DNA]</scope>
    <source>
        <strain evidence="1 2">EJB2</strain>
    </source>
</reference>
<organism evidence="1 2">
    <name type="scientific">Cryptococcus gattii EJB2</name>
    <dbReference type="NCBI Taxonomy" id="1296103"/>
    <lineage>
        <taxon>Eukaryota</taxon>
        <taxon>Fungi</taxon>
        <taxon>Dikarya</taxon>
        <taxon>Basidiomycota</taxon>
        <taxon>Agaricomycotina</taxon>
        <taxon>Tremellomycetes</taxon>
        <taxon>Tremellales</taxon>
        <taxon>Cryptococcaceae</taxon>
        <taxon>Cryptococcus</taxon>
        <taxon>Cryptococcus gattii species complex</taxon>
    </lineage>
</organism>
<dbReference type="EMBL" id="KN848673">
    <property type="protein sequence ID" value="KIR79727.1"/>
    <property type="molecule type" value="Genomic_DNA"/>
</dbReference>
<sequence length="74" mass="8210">MSVLLQRQHRHVTISQSVKAFNHGQKEPTRKENREMGHYISSCRTSAHPTVSQIEEGGDSALPALIRKACTPTA</sequence>
<dbReference type="Proteomes" id="UP000054272">
    <property type="component" value="Unassembled WGS sequence"/>
</dbReference>
<accession>A0ABR5BVP5</accession>
<gene>
    <name evidence="1" type="ORF">I306_03185</name>
</gene>